<comment type="catalytic activity">
    <reaction evidence="4 5">
        <text>L-cysteine + L-glutamate + ATP = gamma-L-glutamyl-L-cysteine + ADP + phosphate + H(+)</text>
        <dbReference type="Rhea" id="RHEA:13285"/>
        <dbReference type="ChEBI" id="CHEBI:15378"/>
        <dbReference type="ChEBI" id="CHEBI:29985"/>
        <dbReference type="ChEBI" id="CHEBI:30616"/>
        <dbReference type="ChEBI" id="CHEBI:35235"/>
        <dbReference type="ChEBI" id="CHEBI:43474"/>
        <dbReference type="ChEBI" id="CHEBI:58173"/>
        <dbReference type="ChEBI" id="CHEBI:456216"/>
        <dbReference type="EC" id="6.3.2.2"/>
    </reaction>
</comment>
<keyword evidence="3 5" id="KW-0067">ATP-binding</keyword>
<dbReference type="InterPro" id="IPR006336">
    <property type="entry name" value="GCS2"/>
</dbReference>
<dbReference type="EC" id="6.3.2.2" evidence="5"/>
<feature type="region of interest" description="Disordered" evidence="6">
    <location>
        <begin position="1"/>
        <end position="20"/>
    </location>
</feature>
<dbReference type="Pfam" id="PF04107">
    <property type="entry name" value="GCS2"/>
    <property type="match status" value="1"/>
</dbReference>
<evidence type="ECO:0000256" key="3">
    <source>
        <dbReference type="ARBA" id="ARBA00022840"/>
    </source>
</evidence>
<dbReference type="InterPro" id="IPR050141">
    <property type="entry name" value="GCL_type2/YbdK_subfam"/>
</dbReference>
<gene>
    <name evidence="7" type="ORF">QFZ36_001615</name>
</gene>
<dbReference type="NCBIfam" id="NF010041">
    <property type="entry name" value="PRK13517.1-1"/>
    <property type="match status" value="1"/>
</dbReference>
<protein>
    <recommendedName>
        <fullName evidence="5">Putative glutamate--cysteine ligase 2</fullName>
        <ecNumber evidence="5">6.3.2.2</ecNumber>
    </recommendedName>
    <alternativeName>
        <fullName evidence="5">Gamma-glutamylcysteine synthetase 2</fullName>
        <shortName evidence="5">GCS 2</shortName>
        <shortName evidence="5">Gamma-GCS 2</shortName>
    </alternativeName>
</protein>
<dbReference type="InterPro" id="IPR011793">
    <property type="entry name" value="YbdK"/>
</dbReference>
<dbReference type="PANTHER" id="PTHR36510">
    <property type="entry name" value="GLUTAMATE--CYSTEINE LIGASE 2-RELATED"/>
    <property type="match status" value="1"/>
</dbReference>
<evidence type="ECO:0000256" key="4">
    <source>
        <dbReference type="ARBA" id="ARBA00048819"/>
    </source>
</evidence>
<comment type="caution">
    <text evidence="7">The sequence shown here is derived from an EMBL/GenBank/DDBJ whole genome shotgun (WGS) entry which is preliminary data.</text>
</comment>
<dbReference type="GO" id="GO:0004357">
    <property type="term" value="F:glutamate-cysteine ligase activity"/>
    <property type="evidence" value="ECO:0007669"/>
    <property type="project" value="UniProtKB-EC"/>
</dbReference>
<dbReference type="Proteomes" id="UP001236806">
    <property type="component" value="Unassembled WGS sequence"/>
</dbReference>
<comment type="function">
    <text evidence="5">ATP-dependent carboxylate-amine ligase which exhibits weak glutamate--cysteine ligase activity.</text>
</comment>
<dbReference type="RefSeq" id="WP_306635380.1">
    <property type="nucleotide sequence ID" value="NZ_JAUSXB010000001.1"/>
</dbReference>
<dbReference type="InterPro" id="IPR014746">
    <property type="entry name" value="Gln_synth/guanido_kin_cat_dom"/>
</dbReference>
<keyword evidence="8" id="KW-1185">Reference proteome</keyword>
<dbReference type="Gene3D" id="3.30.590.20">
    <property type="match status" value="1"/>
</dbReference>
<dbReference type="HAMAP" id="MF_01609">
    <property type="entry name" value="Glu_cys_ligase_2"/>
    <property type="match status" value="1"/>
</dbReference>
<dbReference type="PANTHER" id="PTHR36510:SF1">
    <property type="entry name" value="GLUTAMATE--CYSTEINE LIGASE 2-RELATED"/>
    <property type="match status" value="1"/>
</dbReference>
<evidence type="ECO:0000313" key="7">
    <source>
        <dbReference type="EMBL" id="MDQ0674054.1"/>
    </source>
</evidence>
<keyword evidence="1 5" id="KW-0436">Ligase</keyword>
<reference evidence="7 8" key="1">
    <citation type="submission" date="2023-07" db="EMBL/GenBank/DDBJ databases">
        <title>Comparative genomics of wheat-associated soil bacteria to identify genetic determinants of phenazine resistance.</title>
        <authorList>
            <person name="Mouncey N."/>
        </authorList>
    </citation>
    <scope>NUCLEOTIDE SEQUENCE [LARGE SCALE GENOMIC DNA]</scope>
    <source>
        <strain evidence="7 8">W1I3</strain>
    </source>
</reference>
<comment type="similarity">
    <text evidence="5">Belongs to the glutamate--cysteine ligase type 2 family. YbdK subfamily.</text>
</comment>
<evidence type="ECO:0000256" key="6">
    <source>
        <dbReference type="SAM" id="MobiDB-lite"/>
    </source>
</evidence>
<evidence type="ECO:0000256" key="2">
    <source>
        <dbReference type="ARBA" id="ARBA00022741"/>
    </source>
</evidence>
<proteinExistence type="inferred from homology"/>
<name>A0ABU0PJA7_9MICC</name>
<evidence type="ECO:0000256" key="5">
    <source>
        <dbReference type="HAMAP-Rule" id="MF_01609"/>
    </source>
</evidence>
<sequence>MDGSGTEDATAEAGSVLDAGRRDTEGALRTFGVEEELLLVDPGTGEAVPVAGALWDLYVRPMDSASGPVLTAEFQQEMIEVVTPPHATMAALEADIIRGRAIADRAAQDVGVRVAALATSPLPADPHPVQLRRFMAMTEEYGLTAREQLTCGCHIHVSVESAEEAVGVLDRIRIWLPVLIALSANSPFWHGKETGYASYRSQVWNRWPSAGPLEILGSPDAYHQLVHDMISTGVALDEGMIYFDARLSRHYPTVEVRIADVCLRPENTVLLAGIVRGLVETAAREWRDGIEPVAVPAALLRLAGWKASRWGLRGELLDPLTSRPSSALAVVNTLLNHIRPALEDSGDLDRVEALIDDLLAAGTGAVRQLEVLHRTGELQDVVADAINCTLWAPAE</sequence>
<evidence type="ECO:0000256" key="1">
    <source>
        <dbReference type="ARBA" id="ARBA00022598"/>
    </source>
</evidence>
<keyword evidence="2 5" id="KW-0547">Nucleotide-binding</keyword>
<dbReference type="EMBL" id="JAUSXB010000001">
    <property type="protein sequence ID" value="MDQ0674054.1"/>
    <property type="molecule type" value="Genomic_DNA"/>
</dbReference>
<dbReference type="NCBIfam" id="TIGR02050">
    <property type="entry name" value="gshA_cyan_rel"/>
    <property type="match status" value="1"/>
</dbReference>
<accession>A0ABU0PJA7</accession>
<evidence type="ECO:0000313" key="8">
    <source>
        <dbReference type="Proteomes" id="UP001236806"/>
    </source>
</evidence>
<dbReference type="SUPFAM" id="SSF55931">
    <property type="entry name" value="Glutamine synthetase/guanido kinase"/>
    <property type="match status" value="1"/>
</dbReference>
<organism evidence="7 8">
    <name type="scientific">Pseudarthrobacter siccitolerans</name>
    <dbReference type="NCBI Taxonomy" id="861266"/>
    <lineage>
        <taxon>Bacteria</taxon>
        <taxon>Bacillati</taxon>
        <taxon>Actinomycetota</taxon>
        <taxon>Actinomycetes</taxon>
        <taxon>Micrococcales</taxon>
        <taxon>Micrococcaceae</taxon>
        <taxon>Pseudarthrobacter</taxon>
    </lineage>
</organism>